<evidence type="ECO:0000313" key="6">
    <source>
        <dbReference type="EMBL" id="QIK73865.1"/>
    </source>
</evidence>
<feature type="compositionally biased region" description="Basic residues" evidence="4">
    <location>
        <begin position="41"/>
        <end position="59"/>
    </location>
</feature>
<dbReference type="InterPro" id="IPR016181">
    <property type="entry name" value="Acyl_CoA_acyltransferase"/>
</dbReference>
<feature type="compositionally biased region" description="Basic and acidic residues" evidence="4">
    <location>
        <begin position="91"/>
        <end position="108"/>
    </location>
</feature>
<name>A0A6G7YAP0_9ACTN</name>
<dbReference type="GO" id="GO:0008080">
    <property type="term" value="F:N-acetyltransferase activity"/>
    <property type="evidence" value="ECO:0007669"/>
    <property type="project" value="TreeGrafter"/>
</dbReference>
<proteinExistence type="inferred from homology"/>
<accession>A0A6G7YAP0</accession>
<reference evidence="6 7" key="1">
    <citation type="submission" date="2020-03" db="EMBL/GenBank/DDBJ databases">
        <title>Propioniciclava sp. nov., isolated from Hydrophilus acuminatus.</title>
        <authorList>
            <person name="Hyun D.-W."/>
            <person name="Bae J.-W."/>
        </authorList>
    </citation>
    <scope>NUCLEOTIDE SEQUENCE [LARGE SCALE GENOMIC DNA]</scope>
    <source>
        <strain evidence="6 7">HDW11</strain>
    </source>
</reference>
<feature type="region of interest" description="Disordered" evidence="4">
    <location>
        <begin position="1"/>
        <end position="129"/>
    </location>
</feature>
<dbReference type="CDD" id="cd04301">
    <property type="entry name" value="NAT_SF"/>
    <property type="match status" value="1"/>
</dbReference>
<evidence type="ECO:0000313" key="7">
    <source>
        <dbReference type="Proteomes" id="UP000501058"/>
    </source>
</evidence>
<sequence length="297" mass="32883">MRRSLVETDEVDADANGRGHGLGWTHGRRVEESRGEPVRGLGRRRNGRSARLRSRRRRVGAAPHRGGEGVRGPRSGRRTRPGRPGRGARGGRHDRARVPVRGGLDRPAPRVPGPGRVSAESSPAVDRPGDSAVRIRLAEPGDVPDLHRLICALAEYEKEPDAVVAVPDDLTRVMFGDHPSVFGHVVEEDGRVVGMALWFLNYSTWTGRNGLYLEDLFIEPEHRGRGFGRDLLITLARLAIERGYSRFEWTVLDWNTPSLDFYRSLGAFAMDEWTVQRVDDHALAALAALPLGSEPPL</sequence>
<dbReference type="SUPFAM" id="SSF55729">
    <property type="entry name" value="Acyl-CoA N-acyltransferases (Nat)"/>
    <property type="match status" value="1"/>
</dbReference>
<dbReference type="Proteomes" id="UP000501058">
    <property type="component" value="Chromosome"/>
</dbReference>
<comment type="similarity">
    <text evidence="1">Belongs to the acetyltransferase family.</text>
</comment>
<organism evidence="6 7">
    <name type="scientific">Propioniciclava coleopterorum</name>
    <dbReference type="NCBI Taxonomy" id="2714937"/>
    <lineage>
        <taxon>Bacteria</taxon>
        <taxon>Bacillati</taxon>
        <taxon>Actinomycetota</taxon>
        <taxon>Actinomycetes</taxon>
        <taxon>Propionibacteriales</taxon>
        <taxon>Propionibacteriaceae</taxon>
        <taxon>Propioniciclava</taxon>
    </lineage>
</organism>
<dbReference type="EMBL" id="CP049865">
    <property type="protein sequence ID" value="QIK73865.1"/>
    <property type="molecule type" value="Genomic_DNA"/>
</dbReference>
<dbReference type="AlphaFoldDB" id="A0A6G7YAP0"/>
<dbReference type="PANTHER" id="PTHR10545">
    <property type="entry name" value="DIAMINE N-ACETYLTRANSFERASE"/>
    <property type="match status" value="1"/>
</dbReference>
<feature type="compositionally biased region" description="Basic residues" evidence="4">
    <location>
        <begin position="74"/>
        <end position="83"/>
    </location>
</feature>
<keyword evidence="3" id="KW-0012">Acyltransferase</keyword>
<gene>
    <name evidence="6" type="ORF">G7070_07410</name>
</gene>
<dbReference type="InterPro" id="IPR051016">
    <property type="entry name" value="Diverse_Substrate_AcTransf"/>
</dbReference>
<protein>
    <submittedName>
        <fullName evidence="6">GNAT family N-acetyltransferase</fullName>
    </submittedName>
</protein>
<dbReference type="Pfam" id="PF00583">
    <property type="entry name" value="Acetyltransf_1"/>
    <property type="match status" value="1"/>
</dbReference>
<dbReference type="FunFam" id="3.40.630.30:FF:000064">
    <property type="entry name" value="GNAT family acetyltransferase"/>
    <property type="match status" value="1"/>
</dbReference>
<evidence type="ECO:0000256" key="1">
    <source>
        <dbReference type="ARBA" id="ARBA00008694"/>
    </source>
</evidence>
<dbReference type="KEGG" id="prv:G7070_07410"/>
<keyword evidence="7" id="KW-1185">Reference proteome</keyword>
<feature type="domain" description="N-acetyltransferase" evidence="5">
    <location>
        <begin position="168"/>
        <end position="266"/>
    </location>
</feature>
<evidence type="ECO:0000259" key="5">
    <source>
        <dbReference type="Pfam" id="PF00583"/>
    </source>
</evidence>
<evidence type="ECO:0000256" key="3">
    <source>
        <dbReference type="ARBA" id="ARBA00023315"/>
    </source>
</evidence>
<dbReference type="PANTHER" id="PTHR10545:SF29">
    <property type="entry name" value="GH14572P-RELATED"/>
    <property type="match status" value="1"/>
</dbReference>
<evidence type="ECO:0000256" key="4">
    <source>
        <dbReference type="SAM" id="MobiDB-lite"/>
    </source>
</evidence>
<keyword evidence="2 6" id="KW-0808">Transferase</keyword>
<dbReference type="InterPro" id="IPR000182">
    <property type="entry name" value="GNAT_dom"/>
</dbReference>
<dbReference type="Gene3D" id="3.40.630.30">
    <property type="match status" value="1"/>
</dbReference>
<evidence type="ECO:0000256" key="2">
    <source>
        <dbReference type="ARBA" id="ARBA00022679"/>
    </source>
</evidence>
<feature type="compositionally biased region" description="Basic and acidic residues" evidence="4">
    <location>
        <begin position="28"/>
        <end position="37"/>
    </location>
</feature>